<evidence type="ECO:0000313" key="1">
    <source>
        <dbReference type="EMBL" id="AFQ96350.1"/>
    </source>
</evidence>
<dbReference type="KEGG" id="vg:15041799"/>
<proteinExistence type="predicted"/>
<dbReference type="OrthoDB" id="23465at10239"/>
<sequence length="80" mass="9354">MADSSITLDTKIKAARLTKYGVPLHIPLGEEWRCSDMYRSFHPLGSTWREIRAMEMDMRKKHELSARKNRIVSAFRGLFN</sequence>
<name>M4HPV0_9CAUD</name>
<keyword evidence="2" id="KW-1185">Reference proteome</keyword>
<dbReference type="Proteomes" id="UP000011865">
    <property type="component" value="Segment"/>
</dbReference>
<accession>M4HPV0</accession>
<dbReference type="RefSeq" id="YP_007676940.1">
    <property type="nucleotide sequence ID" value="NC_020873.1"/>
</dbReference>
<gene>
    <name evidence="1" type="primary">orf042</name>
</gene>
<evidence type="ECO:0000313" key="2">
    <source>
        <dbReference type="Proteomes" id="UP000011865"/>
    </source>
</evidence>
<organism evidence="1 2">
    <name type="scientific">Bacillus phage vB_BceM_Bc431v3</name>
    <dbReference type="NCBI Taxonomy" id="1195072"/>
    <lineage>
        <taxon>Viruses</taxon>
        <taxon>Duplodnaviria</taxon>
        <taxon>Heunggongvirae</taxon>
        <taxon>Uroviricota</taxon>
        <taxon>Caudoviricetes</taxon>
        <taxon>Herelleviridae</taxon>
        <taxon>Bastillevirinae</taxon>
        <taxon>Caeruleovirus</taxon>
        <taxon>Caeruleovirus Bc431</taxon>
    </lineage>
</organism>
<dbReference type="EMBL" id="JX094431">
    <property type="protein sequence ID" value="AFQ96350.1"/>
    <property type="molecule type" value="Genomic_DNA"/>
</dbReference>
<dbReference type="GeneID" id="15041799"/>
<reference evidence="1 2" key="1">
    <citation type="journal article" date="2013" name="Virol. J.">
        <title>Genome sequence and analysis of a broad-host range lytic bacteriophage that infects the Bacillus cereus group.</title>
        <authorList>
            <person name="El-Arabi T.F."/>
            <person name="Griffiths M.W."/>
            <person name="She Y.M."/>
            <person name="Villegas A."/>
            <person name="Lingohr E.J."/>
            <person name="Kropinski A.M."/>
        </authorList>
    </citation>
    <scope>NUCLEOTIDE SEQUENCE [LARGE SCALE GENOMIC DNA]</scope>
</reference>
<protein>
    <submittedName>
        <fullName evidence="1">Uncharacterized protein</fullName>
    </submittedName>
</protein>